<proteinExistence type="predicted"/>
<dbReference type="Proteomes" id="UP000030960">
    <property type="component" value="Unassembled WGS sequence"/>
</dbReference>
<dbReference type="OrthoDB" id="7778116at2"/>
<sequence length="193" mass="21256">MDAAEQKDGEARVKRVLVDGLKRLGLAKPSSLTKAEFDDMVEDLCERLAYMSEPSLEALAEQVAAHPGGKGKDRFPIAKVILDWAAEIQPPEDSASPLVRAVFAHALGQNAIAEGWAPELLAAVKRTRRWPAAYACKMLRDEAEEPIRHLRDLERRLSRGDDLPPDQVAWRQRRLAVVERCRGIAAMGAGVSA</sequence>
<protein>
    <submittedName>
        <fullName evidence="1">Uncharacterized protein</fullName>
    </submittedName>
</protein>
<dbReference type="EMBL" id="JSUQ01000027">
    <property type="protein sequence ID" value="KHQ50372.1"/>
    <property type="molecule type" value="Genomic_DNA"/>
</dbReference>
<comment type="caution">
    <text evidence="1">The sequence shown here is derived from an EMBL/GenBank/DDBJ whole genome shotgun (WGS) entry which is preliminary data.</text>
</comment>
<dbReference type="RefSeq" id="WP_043146232.1">
    <property type="nucleotide sequence ID" value="NZ_JSUQ01000027.1"/>
</dbReference>
<accession>A0A0B3RR50</accession>
<name>A0A0B3RR50_9RHOB</name>
<reference evidence="1 2" key="1">
    <citation type="submission" date="2014-10" db="EMBL/GenBank/DDBJ databases">
        <title>Genome sequence of Ponticoccus sp. strain UMTAT08 isolated from clonal culture of toxic dinoflagellate Alexandrium tamiyavanichii.</title>
        <authorList>
            <person name="Gan H.Y."/>
            <person name="Muhd D.-D."/>
            <person name="Mohd Noor M.E."/>
            <person name="Yeong Y.S."/>
            <person name="Usup G."/>
        </authorList>
    </citation>
    <scope>NUCLEOTIDE SEQUENCE [LARGE SCALE GENOMIC DNA]</scope>
    <source>
        <strain evidence="1 2">UMTAT08</strain>
    </source>
</reference>
<evidence type="ECO:0000313" key="2">
    <source>
        <dbReference type="Proteomes" id="UP000030960"/>
    </source>
</evidence>
<dbReference type="AlphaFoldDB" id="A0A0B3RR50"/>
<keyword evidence="2" id="KW-1185">Reference proteome</keyword>
<evidence type="ECO:0000313" key="1">
    <source>
        <dbReference type="EMBL" id="KHQ50372.1"/>
    </source>
</evidence>
<organism evidence="1 2">
    <name type="scientific">Mameliella alba</name>
    <dbReference type="NCBI Taxonomy" id="561184"/>
    <lineage>
        <taxon>Bacteria</taxon>
        <taxon>Pseudomonadati</taxon>
        <taxon>Pseudomonadota</taxon>
        <taxon>Alphaproteobacteria</taxon>
        <taxon>Rhodobacterales</taxon>
        <taxon>Roseobacteraceae</taxon>
        <taxon>Mameliella</taxon>
    </lineage>
</organism>
<gene>
    <name evidence="1" type="ORF">OA50_05047</name>
</gene>